<dbReference type="SUPFAM" id="SSF53850">
    <property type="entry name" value="Periplasmic binding protein-like II"/>
    <property type="match status" value="1"/>
</dbReference>
<dbReference type="AlphaFoldDB" id="A0A3R9YPA8"/>
<accession>A0A3R9YPA8</accession>
<feature type="domain" description="HTH lysR-type" evidence="5">
    <location>
        <begin position="6"/>
        <end position="63"/>
    </location>
</feature>
<comment type="caution">
    <text evidence="6">The sequence shown here is derived from an EMBL/GenBank/DDBJ whole genome shotgun (WGS) entry which is preliminary data.</text>
</comment>
<evidence type="ECO:0000256" key="2">
    <source>
        <dbReference type="ARBA" id="ARBA00023015"/>
    </source>
</evidence>
<dbReference type="EMBL" id="RWJF01000001">
    <property type="protein sequence ID" value="RST32287.1"/>
    <property type="molecule type" value="Genomic_DNA"/>
</dbReference>
<evidence type="ECO:0000313" key="7">
    <source>
        <dbReference type="Proteomes" id="UP000274661"/>
    </source>
</evidence>
<keyword evidence="3" id="KW-0238">DNA-binding</keyword>
<organism evidence="6 7">
    <name type="scientific">Sphingomonas ginkgonis</name>
    <dbReference type="NCBI Taxonomy" id="2315330"/>
    <lineage>
        <taxon>Bacteria</taxon>
        <taxon>Pseudomonadati</taxon>
        <taxon>Pseudomonadota</taxon>
        <taxon>Alphaproteobacteria</taxon>
        <taxon>Sphingomonadales</taxon>
        <taxon>Sphingomonadaceae</taxon>
        <taxon>Sphingomonas</taxon>
    </lineage>
</organism>
<evidence type="ECO:0000256" key="3">
    <source>
        <dbReference type="ARBA" id="ARBA00023125"/>
    </source>
</evidence>
<dbReference type="Gene3D" id="3.40.190.290">
    <property type="match status" value="1"/>
</dbReference>
<dbReference type="InterPro" id="IPR058163">
    <property type="entry name" value="LysR-type_TF_proteobact-type"/>
</dbReference>
<reference evidence="6 7" key="1">
    <citation type="submission" date="2018-12" db="EMBL/GenBank/DDBJ databases">
        <title>Sphingomonas sp. HMF7854 Genome sequencing and assembly.</title>
        <authorList>
            <person name="Cha I."/>
            <person name="Kang H."/>
            <person name="Kim H."/>
            <person name="Kang J."/>
            <person name="Joh K."/>
        </authorList>
    </citation>
    <scope>NUCLEOTIDE SEQUENCE [LARGE SCALE GENOMIC DNA]</scope>
    <source>
        <strain evidence="6 7">HMF7854</strain>
    </source>
</reference>
<dbReference type="OrthoDB" id="9798121at2"/>
<dbReference type="SUPFAM" id="SSF46785">
    <property type="entry name" value="Winged helix' DNA-binding domain"/>
    <property type="match status" value="1"/>
</dbReference>
<evidence type="ECO:0000259" key="5">
    <source>
        <dbReference type="PROSITE" id="PS50931"/>
    </source>
</evidence>
<dbReference type="GO" id="GO:0003700">
    <property type="term" value="F:DNA-binding transcription factor activity"/>
    <property type="evidence" value="ECO:0007669"/>
    <property type="project" value="InterPro"/>
</dbReference>
<evidence type="ECO:0000256" key="4">
    <source>
        <dbReference type="ARBA" id="ARBA00023163"/>
    </source>
</evidence>
<name>A0A3R9YPA8_9SPHN</name>
<keyword evidence="4" id="KW-0804">Transcription</keyword>
<proteinExistence type="inferred from homology"/>
<dbReference type="PROSITE" id="PS50931">
    <property type="entry name" value="HTH_LYSR"/>
    <property type="match status" value="1"/>
</dbReference>
<keyword evidence="7" id="KW-1185">Reference proteome</keyword>
<dbReference type="Pfam" id="PF03466">
    <property type="entry name" value="LysR_substrate"/>
    <property type="match status" value="1"/>
</dbReference>
<evidence type="ECO:0000313" key="6">
    <source>
        <dbReference type="EMBL" id="RST32287.1"/>
    </source>
</evidence>
<comment type="similarity">
    <text evidence="1">Belongs to the LysR transcriptional regulatory family.</text>
</comment>
<evidence type="ECO:0000256" key="1">
    <source>
        <dbReference type="ARBA" id="ARBA00009437"/>
    </source>
</evidence>
<dbReference type="GO" id="GO:0006351">
    <property type="term" value="P:DNA-templated transcription"/>
    <property type="evidence" value="ECO:0007669"/>
    <property type="project" value="TreeGrafter"/>
</dbReference>
<dbReference type="Pfam" id="PF00126">
    <property type="entry name" value="HTH_1"/>
    <property type="match status" value="1"/>
</dbReference>
<protein>
    <submittedName>
        <fullName evidence="6">LysR family transcriptional regulator</fullName>
    </submittedName>
</protein>
<dbReference type="Proteomes" id="UP000274661">
    <property type="component" value="Unassembled WGS sequence"/>
</dbReference>
<dbReference type="Gene3D" id="1.10.10.10">
    <property type="entry name" value="Winged helix-like DNA-binding domain superfamily/Winged helix DNA-binding domain"/>
    <property type="match status" value="1"/>
</dbReference>
<dbReference type="PRINTS" id="PR00039">
    <property type="entry name" value="HTHLYSR"/>
</dbReference>
<dbReference type="InterPro" id="IPR036390">
    <property type="entry name" value="WH_DNA-bd_sf"/>
</dbReference>
<dbReference type="InterPro" id="IPR036388">
    <property type="entry name" value="WH-like_DNA-bd_sf"/>
</dbReference>
<dbReference type="InterPro" id="IPR005119">
    <property type="entry name" value="LysR_subst-bd"/>
</dbReference>
<dbReference type="InterPro" id="IPR000847">
    <property type="entry name" value="LysR_HTH_N"/>
</dbReference>
<dbReference type="PANTHER" id="PTHR30537">
    <property type="entry name" value="HTH-TYPE TRANSCRIPTIONAL REGULATOR"/>
    <property type="match status" value="1"/>
</dbReference>
<dbReference type="PANTHER" id="PTHR30537:SF3">
    <property type="entry name" value="TRANSCRIPTIONAL REGULATORY PROTEIN"/>
    <property type="match status" value="1"/>
</dbReference>
<sequence length="306" mass="33161">MNGHSVDWNDWRAFLAVARNGSTLSAGRELRVSQTTVARRVAALEQALGLALFERRSAGYALTGAGTALVPAAEAVEQATGSAEEQARAQARDLSGTVRLTTQDLYAQQLVSPLLGALRERFPAIRIELETSSRLLDLGGGEADIGLREIRAETRQPAGVVGRVVCPDEWTLYCSQAYAGRHGVPSRITELREHTILGGGCDDVEAMYDAWLARVGLLDRVGMRFGSSTAMLSAIRSSLGIAVLPCIVGDSDPELIRCVPPLDYGSKLWLVTHERVRRSPAVRAVIDFLYERLLAHVRSLEARDAA</sequence>
<dbReference type="GO" id="GO:0043565">
    <property type="term" value="F:sequence-specific DNA binding"/>
    <property type="evidence" value="ECO:0007669"/>
    <property type="project" value="TreeGrafter"/>
</dbReference>
<gene>
    <name evidence="6" type="ORF">HMF7854_13650</name>
</gene>
<keyword evidence="2" id="KW-0805">Transcription regulation</keyword>